<feature type="region of interest" description="Disordered" evidence="1">
    <location>
        <begin position="118"/>
        <end position="143"/>
    </location>
</feature>
<reference evidence="3 4" key="1">
    <citation type="submission" date="2019-06" db="EMBL/GenBank/DDBJ databases">
        <title>Whole genome sequence for Rhodospirillaceae sp. R148.</title>
        <authorList>
            <person name="Wang G."/>
        </authorList>
    </citation>
    <scope>NUCLEOTIDE SEQUENCE [LARGE SCALE GENOMIC DNA]</scope>
    <source>
        <strain evidence="3 4">R148</strain>
    </source>
</reference>
<evidence type="ECO:0000313" key="4">
    <source>
        <dbReference type="Proteomes" id="UP000315252"/>
    </source>
</evidence>
<organism evidence="3 4">
    <name type="scientific">Denitrobaculum tricleocarpae</name>
    <dbReference type="NCBI Taxonomy" id="2591009"/>
    <lineage>
        <taxon>Bacteria</taxon>
        <taxon>Pseudomonadati</taxon>
        <taxon>Pseudomonadota</taxon>
        <taxon>Alphaproteobacteria</taxon>
        <taxon>Rhodospirillales</taxon>
        <taxon>Rhodospirillaceae</taxon>
        <taxon>Denitrobaculum</taxon>
    </lineage>
</organism>
<feature type="chain" id="PRO_5022122041" evidence="2">
    <location>
        <begin position="23"/>
        <end position="207"/>
    </location>
</feature>
<proteinExistence type="predicted"/>
<dbReference type="RefSeq" id="WP_142897707.1">
    <property type="nucleotide sequence ID" value="NZ_ML660057.1"/>
</dbReference>
<evidence type="ECO:0000256" key="1">
    <source>
        <dbReference type="SAM" id="MobiDB-lite"/>
    </source>
</evidence>
<gene>
    <name evidence="3" type="ORF">FKG95_17550</name>
</gene>
<dbReference type="OrthoDB" id="6087881at2"/>
<protein>
    <submittedName>
        <fullName evidence="3">Uncharacterized protein</fullName>
    </submittedName>
</protein>
<sequence>MIKLRGLILGLSLLILSGPVQAADAPVEAFFGVFQGETTFLTATGAKKRGISVSFSPAPNAMPGIDGVEVSWTTLSKRSDGSFSSKTHDAVFVPADPAETIFVAVSSSGKAEDIAKLEQGAGEGKDGGETVEPRSPRDPRGTAPYLWGRIKENTFSIYVVVVAEDGGYEIQVYNRTLTKEGMTLVYSRNRAGEHLKLLEAFLKRKDS</sequence>
<dbReference type="EMBL" id="VHSH01000006">
    <property type="protein sequence ID" value="TQV78373.1"/>
    <property type="molecule type" value="Genomic_DNA"/>
</dbReference>
<dbReference type="Proteomes" id="UP000315252">
    <property type="component" value="Unassembled WGS sequence"/>
</dbReference>
<evidence type="ECO:0000313" key="3">
    <source>
        <dbReference type="EMBL" id="TQV78373.1"/>
    </source>
</evidence>
<keyword evidence="4" id="KW-1185">Reference proteome</keyword>
<feature type="compositionally biased region" description="Basic and acidic residues" evidence="1">
    <location>
        <begin position="123"/>
        <end position="140"/>
    </location>
</feature>
<keyword evidence="2" id="KW-0732">Signal</keyword>
<comment type="caution">
    <text evidence="3">The sequence shown here is derived from an EMBL/GenBank/DDBJ whole genome shotgun (WGS) entry which is preliminary data.</text>
</comment>
<name>A0A545TMB3_9PROT</name>
<dbReference type="AlphaFoldDB" id="A0A545TMB3"/>
<accession>A0A545TMB3</accession>
<evidence type="ECO:0000256" key="2">
    <source>
        <dbReference type="SAM" id="SignalP"/>
    </source>
</evidence>
<feature type="signal peptide" evidence="2">
    <location>
        <begin position="1"/>
        <end position="22"/>
    </location>
</feature>